<dbReference type="InterPro" id="IPR025391">
    <property type="entry name" value="DUF4123"/>
</dbReference>
<dbReference type="EMBL" id="CP034338">
    <property type="protein sequence ID" value="AZL70016.1"/>
    <property type="molecule type" value="Genomic_DNA"/>
</dbReference>
<reference evidence="2 3" key="1">
    <citation type="submission" date="2018-12" db="EMBL/GenBank/DDBJ databases">
        <authorList>
            <person name="Li S."/>
            <person name="Yang R."/>
            <person name="Chen G."/>
            <person name="Zou L."/>
            <person name="Zhang C."/>
            <person name="Chen Y."/>
            <person name="Liu Z."/>
            <person name="Li Y."/>
            <person name="Yan Y."/>
            <person name="Huang M."/>
            <person name="Chen T."/>
        </authorList>
    </citation>
    <scope>NUCLEOTIDE SEQUENCE [LARGE SCALE GENOMIC DNA]</scope>
    <source>
        <strain evidence="2 3">1257</strain>
    </source>
</reference>
<dbReference type="OrthoDB" id="955748at2"/>
<dbReference type="Proteomes" id="UP000268230">
    <property type="component" value="Chromosome"/>
</dbReference>
<dbReference type="KEGG" id="pory:EJA05_20830"/>
<protein>
    <submittedName>
        <fullName evidence="2">DUF4123 domain-containing protein</fullName>
    </submittedName>
</protein>
<evidence type="ECO:0000259" key="1">
    <source>
        <dbReference type="Pfam" id="PF13503"/>
    </source>
</evidence>
<name>A0A3Q8U347_9PSED</name>
<feature type="domain" description="DUF4123" evidence="1">
    <location>
        <begin position="38"/>
        <end position="155"/>
    </location>
</feature>
<dbReference type="AlphaFoldDB" id="A0A3Q8U347"/>
<organism evidence="2 3">
    <name type="scientific">Pseudomonas entomophila</name>
    <dbReference type="NCBI Taxonomy" id="312306"/>
    <lineage>
        <taxon>Bacteria</taxon>
        <taxon>Pseudomonadati</taxon>
        <taxon>Pseudomonadota</taxon>
        <taxon>Gammaproteobacteria</taxon>
        <taxon>Pseudomonadales</taxon>
        <taxon>Pseudomonadaceae</taxon>
        <taxon>Pseudomonas</taxon>
    </lineage>
</organism>
<gene>
    <name evidence="2" type="ORF">EJA05_20830</name>
</gene>
<sequence>MPRSARNASGARRVPVSFESLAPQDWLAASPLADGERLYLVFGSLAKADTLAAYRQRDGSHVPQPLWKGTPYAGWLEAMPYLVEAAPQGDFLTWCGNQRCLDWGWLAVSSHSPTLVFDYLRSLTQVKLPDGTAVFLRLWDGHQLLALLDHHAPGEAPLLPVFSRVWCNGQARPLRQAQRLNIEPFPWWQVSAALLERLHRHDPGPVLDNLMQWLREAHADLYFALPEANLRCKVARLALGAPLDPPALERLLAHVNKDITP</sequence>
<accession>A0A3Q8U347</accession>
<dbReference type="Pfam" id="PF13503">
    <property type="entry name" value="DUF4123"/>
    <property type="match status" value="1"/>
</dbReference>
<proteinExistence type="predicted"/>
<evidence type="ECO:0000313" key="3">
    <source>
        <dbReference type="Proteomes" id="UP000268230"/>
    </source>
</evidence>
<evidence type="ECO:0000313" key="2">
    <source>
        <dbReference type="EMBL" id="AZL70016.1"/>
    </source>
</evidence>